<dbReference type="InterPro" id="IPR017981">
    <property type="entry name" value="GPCR_2-like_7TM"/>
</dbReference>
<dbReference type="PROSITE" id="PS50221">
    <property type="entry name" value="GAIN_B"/>
    <property type="match status" value="1"/>
</dbReference>
<name>A0ABX0S3V8_PONBL</name>
<dbReference type="PANTHER" id="PTHR12011">
    <property type="entry name" value="ADHESION G-PROTEIN COUPLED RECEPTOR"/>
    <property type="match status" value="1"/>
</dbReference>
<evidence type="ECO:0000256" key="5">
    <source>
        <dbReference type="ARBA" id="ARBA00023157"/>
    </source>
</evidence>
<evidence type="ECO:0000256" key="1">
    <source>
        <dbReference type="ARBA" id="ARBA00004141"/>
    </source>
</evidence>
<feature type="transmembrane region" description="Helical" evidence="6">
    <location>
        <begin position="333"/>
        <end position="355"/>
    </location>
</feature>
<feature type="domain" description="G-protein coupled receptors family 2 profile 2" evidence="8">
    <location>
        <begin position="213"/>
        <end position="519"/>
    </location>
</feature>
<keyword evidence="9" id="KW-0675">Receptor</keyword>
<dbReference type="Gene3D" id="1.20.1070.10">
    <property type="entry name" value="Rhodopsin 7-helix transmembrane proteins"/>
    <property type="match status" value="1"/>
</dbReference>
<comment type="caution">
    <text evidence="9">The sequence shown here is derived from an EMBL/GenBank/DDBJ whole genome shotgun (WGS) entry which is preliminary data.</text>
</comment>
<sequence length="587" mass="64279">MSDSLLTEASQEILRWMERMEMATRSRSLTSFAELIHGLESRLLNASFEGHNLTLRTHTIQTLAFKLDCNFTGLSLRSAALQQVPQVRGGQGLGVARASTPDILRGFKAQVPLAMQFPAELTRDACRVRPRELTLICIYFSNIRFFQEDYTVTCVFWKEGASKHHWGAWSTEGCRTEQPSPSQVLCRCNHLTYFAVLMQLSPAPVPAELLAPLTYISLVGCSISIVASLLTALLHLHDRYSPALVLGLPTHCCLAPLLLSYLGPQSQGVVLPGDVPVTEGLAPTLRKPSDSVTCIHMNLHASVLLLNVAFLLSPVLAVPSVPESACVALAATLHYALLSCLTWMAIEGFNLYLLLGRVYNIYIRRYVLKLCALGWGVPAFLVLLLLAVKSSVYGPYRILLSNSQGNSTGFQSTSICWVRNPWVHGVLVMGSGGLTSLFNLVVLAWALRVLHRLRAQEKALGPRACWDTVTVLGLTVLLGTTWTLAFFSFGVFLLPQLFLFTTFNSLYAVAVVENHLTCPVRPSGRPLMKRAPFPGFTPGGPVGQCQKPLGPKPCLVMLWSPVCGYDTPDGEALPPGLHLLGDQQEEC</sequence>
<accession>A0ABX0S3V8</accession>
<keyword evidence="4 6" id="KW-0472">Membrane</keyword>
<organism evidence="9 10">
    <name type="scientific">Pontoporia blainvillei</name>
    <name type="common">Franciscana</name>
    <name type="synonym">Delphinus blainvillei</name>
    <dbReference type="NCBI Taxonomy" id="48723"/>
    <lineage>
        <taxon>Eukaryota</taxon>
        <taxon>Metazoa</taxon>
        <taxon>Chordata</taxon>
        <taxon>Craniata</taxon>
        <taxon>Vertebrata</taxon>
        <taxon>Euteleostomi</taxon>
        <taxon>Mammalia</taxon>
        <taxon>Eutheria</taxon>
        <taxon>Laurasiatheria</taxon>
        <taxon>Artiodactyla</taxon>
        <taxon>Whippomorpha</taxon>
        <taxon>Cetacea</taxon>
        <taxon>Odontoceti</taxon>
        <taxon>Pontoporiidae</taxon>
        <taxon>Pontoporia</taxon>
    </lineage>
</organism>
<reference evidence="9" key="1">
    <citation type="submission" date="2018-05" db="EMBL/GenBank/DDBJ databases">
        <authorList>
            <person name="Pedro S.L.S."/>
            <person name="Freitas R.C."/>
            <person name="Barreto A.S."/>
            <person name="Lima A.O.S."/>
        </authorList>
    </citation>
    <scope>NUCLEOTIDE SEQUENCE</scope>
    <source>
        <strain evidence="9">BP203</strain>
        <tissue evidence="9">Muscle</tissue>
    </source>
</reference>
<evidence type="ECO:0000259" key="7">
    <source>
        <dbReference type="PROSITE" id="PS50221"/>
    </source>
</evidence>
<keyword evidence="10" id="KW-1185">Reference proteome</keyword>
<evidence type="ECO:0000256" key="4">
    <source>
        <dbReference type="ARBA" id="ARBA00023136"/>
    </source>
</evidence>
<feature type="transmembrane region" description="Helical" evidence="6">
    <location>
        <begin position="422"/>
        <end position="447"/>
    </location>
</feature>
<dbReference type="SMART" id="SM00303">
    <property type="entry name" value="GPS"/>
    <property type="match status" value="1"/>
</dbReference>
<dbReference type="InterPro" id="IPR000203">
    <property type="entry name" value="GPS"/>
</dbReference>
<proteinExistence type="predicted"/>
<feature type="transmembrane region" description="Helical" evidence="6">
    <location>
        <begin position="303"/>
        <end position="321"/>
    </location>
</feature>
<dbReference type="InterPro" id="IPR057244">
    <property type="entry name" value="GAIN_B"/>
</dbReference>
<dbReference type="PANTHER" id="PTHR12011:SF326">
    <property type="entry name" value="ADHESION G-PROTEIN COUPLED RECEPTOR G5"/>
    <property type="match status" value="1"/>
</dbReference>
<dbReference type="Pfam" id="PF00002">
    <property type="entry name" value="7tm_2"/>
    <property type="match status" value="1"/>
</dbReference>
<dbReference type="InterPro" id="IPR046338">
    <property type="entry name" value="GAIN_dom_sf"/>
</dbReference>
<keyword evidence="3 6" id="KW-1133">Transmembrane helix</keyword>
<dbReference type="Proteomes" id="UP001165941">
    <property type="component" value="Unassembled WGS sequence"/>
</dbReference>
<evidence type="ECO:0000256" key="6">
    <source>
        <dbReference type="SAM" id="Phobius"/>
    </source>
</evidence>
<feature type="transmembrane region" description="Helical" evidence="6">
    <location>
        <begin position="367"/>
        <end position="388"/>
    </location>
</feature>
<evidence type="ECO:0000256" key="2">
    <source>
        <dbReference type="ARBA" id="ARBA00022692"/>
    </source>
</evidence>
<evidence type="ECO:0000313" key="10">
    <source>
        <dbReference type="Proteomes" id="UP001165941"/>
    </source>
</evidence>
<evidence type="ECO:0000259" key="8">
    <source>
        <dbReference type="PROSITE" id="PS50261"/>
    </source>
</evidence>
<keyword evidence="2 6" id="KW-0812">Transmembrane</keyword>
<dbReference type="Gene3D" id="2.60.220.50">
    <property type="match status" value="1"/>
</dbReference>
<dbReference type="PROSITE" id="PS50261">
    <property type="entry name" value="G_PROTEIN_RECEP_F2_4"/>
    <property type="match status" value="1"/>
</dbReference>
<evidence type="ECO:0000256" key="3">
    <source>
        <dbReference type="ARBA" id="ARBA00022989"/>
    </source>
</evidence>
<protein>
    <submittedName>
        <fullName evidence="9">G-protein coupled receptor</fullName>
    </submittedName>
</protein>
<evidence type="ECO:0000313" key="9">
    <source>
        <dbReference type="EMBL" id="NIG59776.1"/>
    </source>
</evidence>
<dbReference type="EMBL" id="PGGH01128858">
    <property type="protein sequence ID" value="NIG59776.1"/>
    <property type="molecule type" value="Genomic_DNA"/>
</dbReference>
<keyword evidence="5" id="KW-1015">Disulfide bond</keyword>
<feature type="transmembrane region" description="Helical" evidence="6">
    <location>
        <begin position="209"/>
        <end position="234"/>
    </location>
</feature>
<gene>
    <name evidence="9" type="ORF">BU61_3360</name>
</gene>
<feature type="transmembrane region" description="Helical" evidence="6">
    <location>
        <begin position="468"/>
        <end position="491"/>
    </location>
</feature>
<dbReference type="InterPro" id="IPR000832">
    <property type="entry name" value="GPCR_2_secretin-like"/>
</dbReference>
<comment type="subcellular location">
    <subcellularLocation>
        <location evidence="1">Membrane</location>
        <topology evidence="1">Multi-pass membrane protein</topology>
    </subcellularLocation>
</comment>
<feature type="domain" description="GAIN-B" evidence="7">
    <location>
        <begin position="51"/>
        <end position="204"/>
    </location>
</feature>
<dbReference type="Pfam" id="PF01825">
    <property type="entry name" value="GPS"/>
    <property type="match status" value="1"/>
</dbReference>